<protein>
    <submittedName>
        <fullName evidence="1">Uncharacterized protein</fullName>
    </submittedName>
</protein>
<sequence>MFAKLPYLVALQSSSIFIIDVISWHDLSVHTWSIQDKKQQH</sequence>
<evidence type="ECO:0000313" key="1">
    <source>
        <dbReference type="EMBL" id="KAF0570190.1"/>
    </source>
</evidence>
<organism evidence="1 2">
    <name type="scientific">Psychrobacter nivimaris</name>
    <dbReference type="NCBI Taxonomy" id="281738"/>
    <lineage>
        <taxon>Bacteria</taxon>
        <taxon>Pseudomonadati</taxon>
        <taxon>Pseudomonadota</taxon>
        <taxon>Gammaproteobacteria</taxon>
        <taxon>Moraxellales</taxon>
        <taxon>Moraxellaceae</taxon>
        <taxon>Psychrobacter</taxon>
    </lineage>
</organism>
<keyword evidence="2" id="KW-1185">Reference proteome</keyword>
<dbReference type="EMBL" id="VZIZ01000001">
    <property type="protein sequence ID" value="KAF0570190.1"/>
    <property type="molecule type" value="Genomic_DNA"/>
</dbReference>
<gene>
    <name evidence="1" type="ORF">FQV37_34</name>
</gene>
<name>A0A6N7C676_9GAMM</name>
<comment type="caution">
    <text evidence="1">The sequence shown here is derived from an EMBL/GenBank/DDBJ whole genome shotgun (WGS) entry which is preliminary data.</text>
</comment>
<proteinExistence type="predicted"/>
<dbReference type="Proteomes" id="UP000471465">
    <property type="component" value="Unassembled WGS sequence"/>
</dbReference>
<dbReference type="AlphaFoldDB" id="A0A6N7C676"/>
<reference evidence="1 2" key="1">
    <citation type="submission" date="2019-09" db="EMBL/GenBank/DDBJ databases">
        <title>Draft genome sequence of Psychrobacter nivimaris LAMA 639, in search for biotechnological relevant genes.</title>
        <authorList>
            <person name="Lima A.O.S."/>
            <person name="Staloch B.E.K."/>
            <person name="Freitas R.C."/>
            <person name="Niero H."/>
            <person name="Silva M.A.C."/>
        </authorList>
    </citation>
    <scope>NUCLEOTIDE SEQUENCE [LARGE SCALE GENOMIC DNA]</scope>
    <source>
        <strain evidence="1 2">LAMA 639</strain>
    </source>
</reference>
<accession>A0A6N7C676</accession>
<evidence type="ECO:0000313" key="2">
    <source>
        <dbReference type="Proteomes" id="UP000471465"/>
    </source>
</evidence>